<evidence type="ECO:0000256" key="2">
    <source>
        <dbReference type="ARBA" id="ARBA00022833"/>
    </source>
</evidence>
<dbReference type="InterPro" id="IPR013083">
    <property type="entry name" value="Znf_RING/FYVE/PHD"/>
</dbReference>
<keyword evidence="1 3" id="KW-0863">Zinc-finger</keyword>
<feature type="compositionally biased region" description="Acidic residues" evidence="5">
    <location>
        <begin position="845"/>
        <end position="868"/>
    </location>
</feature>
<dbReference type="InterPro" id="IPR001841">
    <property type="entry name" value="Znf_RING"/>
</dbReference>
<dbReference type="Proteomes" id="UP000008281">
    <property type="component" value="Unassembled WGS sequence"/>
</dbReference>
<feature type="compositionally biased region" description="Polar residues" evidence="5">
    <location>
        <begin position="932"/>
        <end position="952"/>
    </location>
</feature>
<dbReference type="EMBL" id="DS268417">
    <property type="protein sequence ID" value="EFO83619.1"/>
    <property type="molecule type" value="Genomic_DNA"/>
</dbReference>
<evidence type="ECO:0000256" key="4">
    <source>
        <dbReference type="SAM" id="Coils"/>
    </source>
</evidence>
<keyword evidence="8" id="KW-1185">Reference proteome</keyword>
<dbReference type="SUPFAM" id="SSF57850">
    <property type="entry name" value="RING/U-box"/>
    <property type="match status" value="1"/>
</dbReference>
<evidence type="ECO:0000256" key="5">
    <source>
        <dbReference type="SAM" id="MobiDB-lite"/>
    </source>
</evidence>
<evidence type="ECO:0000313" key="8">
    <source>
        <dbReference type="Proteomes" id="UP000008281"/>
    </source>
</evidence>
<feature type="region of interest" description="Disordered" evidence="5">
    <location>
        <begin position="785"/>
        <end position="826"/>
    </location>
</feature>
<feature type="compositionally biased region" description="Polar residues" evidence="5">
    <location>
        <begin position="1156"/>
        <end position="1176"/>
    </location>
</feature>
<dbReference type="Pfam" id="PF13639">
    <property type="entry name" value="zf-RING_2"/>
    <property type="match status" value="1"/>
</dbReference>
<feature type="compositionally biased region" description="Basic and acidic residues" evidence="5">
    <location>
        <begin position="869"/>
        <end position="878"/>
    </location>
</feature>
<feature type="coiled-coil region" evidence="4">
    <location>
        <begin position="969"/>
        <end position="1118"/>
    </location>
</feature>
<dbReference type="Gene3D" id="3.30.40.10">
    <property type="entry name" value="Zinc/RING finger domain, C3HC4 (zinc finger)"/>
    <property type="match status" value="1"/>
</dbReference>
<dbReference type="PROSITE" id="PS50089">
    <property type="entry name" value="ZF_RING_2"/>
    <property type="match status" value="1"/>
</dbReference>
<protein>
    <recommendedName>
        <fullName evidence="6">RING-type domain-containing protein</fullName>
    </recommendedName>
</protein>
<evidence type="ECO:0000256" key="1">
    <source>
        <dbReference type="ARBA" id="ARBA00022771"/>
    </source>
</evidence>
<keyword evidence="1 3" id="KW-0479">Metal-binding</keyword>
<feature type="compositionally biased region" description="Low complexity" evidence="5">
    <location>
        <begin position="898"/>
        <end position="909"/>
    </location>
</feature>
<dbReference type="HOGENOM" id="CLU_267663_0_0_1"/>
<dbReference type="OrthoDB" id="8062037at2759"/>
<dbReference type="CDD" id="cd16448">
    <property type="entry name" value="RING-H2"/>
    <property type="match status" value="1"/>
</dbReference>
<feature type="compositionally biased region" description="Basic and acidic residues" evidence="5">
    <location>
        <begin position="812"/>
        <end position="826"/>
    </location>
</feature>
<dbReference type="InParanoid" id="E3LW53"/>
<feature type="region of interest" description="Disordered" evidence="5">
    <location>
        <begin position="1156"/>
        <end position="1189"/>
    </location>
</feature>
<keyword evidence="2" id="KW-0862">Zinc</keyword>
<feature type="compositionally biased region" description="Polar residues" evidence="5">
    <location>
        <begin position="801"/>
        <end position="810"/>
    </location>
</feature>
<dbReference type="GO" id="GO:0008270">
    <property type="term" value="F:zinc ion binding"/>
    <property type="evidence" value="ECO:0007669"/>
    <property type="project" value="UniProtKB-KW"/>
</dbReference>
<organism evidence="8">
    <name type="scientific">Caenorhabditis remanei</name>
    <name type="common">Caenorhabditis vulgaris</name>
    <dbReference type="NCBI Taxonomy" id="31234"/>
    <lineage>
        <taxon>Eukaryota</taxon>
        <taxon>Metazoa</taxon>
        <taxon>Ecdysozoa</taxon>
        <taxon>Nematoda</taxon>
        <taxon>Chromadorea</taxon>
        <taxon>Rhabditida</taxon>
        <taxon>Rhabditina</taxon>
        <taxon>Rhabditomorpha</taxon>
        <taxon>Rhabditoidea</taxon>
        <taxon>Rhabditidae</taxon>
        <taxon>Peloderinae</taxon>
        <taxon>Caenorhabditis</taxon>
    </lineage>
</organism>
<accession>E3LW53</accession>
<evidence type="ECO:0000259" key="6">
    <source>
        <dbReference type="PROSITE" id="PS50089"/>
    </source>
</evidence>
<gene>
    <name evidence="7" type="ORF">CRE_03018</name>
</gene>
<evidence type="ECO:0000313" key="7">
    <source>
        <dbReference type="EMBL" id="EFO83619.1"/>
    </source>
</evidence>
<feature type="compositionally biased region" description="Polar residues" evidence="5">
    <location>
        <begin position="879"/>
        <end position="890"/>
    </location>
</feature>
<reference evidence="7" key="1">
    <citation type="submission" date="2007-07" db="EMBL/GenBank/DDBJ databases">
        <title>PCAP assembly of the Caenorhabditis remanei genome.</title>
        <authorList>
            <consortium name="The Caenorhabditis remanei Sequencing Consortium"/>
            <person name="Wilson R.K."/>
        </authorList>
    </citation>
    <scope>NUCLEOTIDE SEQUENCE [LARGE SCALE GENOMIC DNA]</scope>
    <source>
        <strain evidence="7">PB4641</strain>
    </source>
</reference>
<keyword evidence="4" id="KW-0175">Coiled coil</keyword>
<feature type="compositionally biased region" description="Basic and acidic residues" evidence="5">
    <location>
        <begin position="910"/>
        <end position="923"/>
    </location>
</feature>
<feature type="region of interest" description="Disordered" evidence="5">
    <location>
        <begin position="845"/>
        <end position="952"/>
    </location>
</feature>
<evidence type="ECO:0000256" key="3">
    <source>
        <dbReference type="PROSITE-ProRule" id="PRU00175"/>
    </source>
</evidence>
<dbReference type="eggNOG" id="KOG0800">
    <property type="taxonomic scope" value="Eukaryota"/>
</dbReference>
<sequence>MISEKPPGKYKDSKMKEIYTCAELKDEATVFIKTAEDDHIIPNTHFDSVGVRFFFFDKADLDWITSPEWKNQSNKVHLKSLEEFMKIRPEKRIYFRYVPLTDNRIETRRVLPEEVLEIIPLVLKQQKTPISDKDERIQKLREKWIKCRDGEMECGSTIDIREFEDILEEFDVNKELITLINDPFYTAFIHEQLNGKKKPITFVNAHIDQVMFPSQAILFIFQSFVCNINWRKLLMRADSHNIEYLRMEIIKYLFFYNVLDSSSLVRQTDLDVYVDHLKNVSERFNVVQESYWCNQFNESTTQCMLGTFFRQECAHFGLKNFAVNPDGTNYDFIHLNSAKVYLLLAWIDCFLDEKRVSIRNKIMDAMVYRMEESGRDSLLKFWDTVPPMKPMYKESKFREYSLEVETVVANQPGVYIGDYTEIEQVAPNLEFFVRKGWEARKMKFFTLDLQDMLSVVDLGKTLPLDNRLDNLKEFLKYKPNKRIFIRTVSMISNGTEVRRVPTEEVLEIIPLVLKQQRCPIFNTNDRLEKYRELWKPVQYGKSILSKTIDMDELVKVMEEFDIDKDLITVVSDMSFEMSSRQLLKDGCTPITFISYDCQPVMFTGQALLHIFHTVICGINWKIKRDIGEYDEMLRSLISKYSEMDQNSLILKKTVVEDITKLLTHRPPELKSLPSEGAADYKLQNFANDNEISSIDYSRTCDIYGLDYLIDITGKHNLPLLMARQNYYMGFVNSFFKSEDSRIKRRLRDEFLWKTCKNARAPFYQYVSCAFEIDNSNLEKLGTNWNGKEETSQMDSAMRPAASTSESSVIERTSAEEKTKEIPKETKKAMEETLRKFLGKLGIGEYSDDYSDGEYEDESYTESEPESDTLELKMPEKRQTNLMKSSPNEQSPRVKPSEDSSAAESGLLESSQDRKLQKQSEKEPNMIPKHSGKFQTSEPSNPEASSQYPSNLSIDTTDYKAKFLNANEHNLRAQKERDLAVKKAERFEEKAKKYDELEMRFKEMKKEKEQLERKIATQVKHSEENERLRTKIASRQDIEKQLRASRNEHQQKAESLVEENTRLITQLEEDKIKVVEMKKKLEEAKGKTREVNKEWNSRNEELNKEVVRLNGVIKKKEEEITAKEASIGILRKTNNGIMKINKDRNRKIEILESRLSTAMRQATPVKSPSSDTPGSSGEQEESQNPRKKLDELCKMKNRFSSERIMKEANGIVEKLQSVSEDDELIDLAKFELIRLEGIVRIYEDTLSMNVLILQKTRDVSQLLPMHHPCLSPEFMEKYSDLMIGLTTEVPDTDCLICHEYRESHETTIECETTCHKVYHLKCASEWFKQQQTCPHCRSRMLDDEEYPAL</sequence>
<proteinExistence type="predicted"/>
<feature type="domain" description="RING-type" evidence="6">
    <location>
        <begin position="1293"/>
        <end position="1336"/>
    </location>
</feature>
<name>E3LW53_CAERE</name>